<keyword evidence="1" id="KW-0812">Transmembrane</keyword>
<name>A0AAQ4QTW9_GASAC</name>
<evidence type="ECO:0000313" key="2">
    <source>
        <dbReference type="Ensembl" id="ENSGACP00000053877.1"/>
    </source>
</evidence>
<dbReference type="Pfam" id="PF15875">
    <property type="entry name" value="DUF4731"/>
    <property type="match status" value="1"/>
</dbReference>
<accession>A0AAQ4QTW9</accession>
<dbReference type="PANTHER" id="PTHR38503">
    <property type="entry name" value="SMALL INTEGRAL MEMBRANE PROTEIN 1"/>
    <property type="match status" value="1"/>
</dbReference>
<sequence length="67" mass="7309">MESNSVASVQYDRVSLSLSLCCTYRIYNRVCNGRMGVVVKTAGALAALVFVYILGYLTGYYVHTCSG</sequence>
<evidence type="ECO:0000256" key="1">
    <source>
        <dbReference type="SAM" id="Phobius"/>
    </source>
</evidence>
<keyword evidence="1" id="KW-1133">Transmembrane helix</keyword>
<dbReference type="Ensembl" id="ENSGACT00000065795.1">
    <property type="protein sequence ID" value="ENSGACP00000053877.1"/>
    <property type="gene ID" value="ENSGACG00000023221.1"/>
</dbReference>
<protein>
    <recommendedName>
        <fullName evidence="4">Small integral membrane protein 1</fullName>
    </recommendedName>
</protein>
<reference evidence="2" key="2">
    <citation type="submission" date="2025-08" db="UniProtKB">
        <authorList>
            <consortium name="Ensembl"/>
        </authorList>
    </citation>
    <scope>IDENTIFICATION</scope>
</reference>
<reference evidence="2 3" key="1">
    <citation type="journal article" date="2021" name="G3 (Bethesda)">
        <title>Improved contiguity of the threespine stickleback genome using long-read sequencing.</title>
        <authorList>
            <person name="Nath S."/>
            <person name="Shaw D.E."/>
            <person name="White M.A."/>
        </authorList>
    </citation>
    <scope>NUCLEOTIDE SEQUENCE [LARGE SCALE GENOMIC DNA]</scope>
    <source>
        <strain evidence="2 3">Lake Benthic</strain>
    </source>
</reference>
<reference evidence="2" key="3">
    <citation type="submission" date="2025-09" db="UniProtKB">
        <authorList>
            <consortium name="Ensembl"/>
        </authorList>
    </citation>
    <scope>IDENTIFICATION</scope>
</reference>
<keyword evidence="1" id="KW-0472">Membrane</keyword>
<proteinExistence type="predicted"/>
<feature type="transmembrane region" description="Helical" evidence="1">
    <location>
        <begin position="42"/>
        <end position="62"/>
    </location>
</feature>
<evidence type="ECO:0008006" key="4">
    <source>
        <dbReference type="Google" id="ProtNLM"/>
    </source>
</evidence>
<dbReference type="PANTHER" id="PTHR38503:SF1">
    <property type="entry name" value="SMALL INTEGRAL MEMBRANE PROTEIN 1"/>
    <property type="match status" value="1"/>
</dbReference>
<dbReference type="AlphaFoldDB" id="A0AAQ4QTW9"/>
<dbReference type="InterPro" id="IPR031744">
    <property type="entry name" value="SMIM1"/>
</dbReference>
<dbReference type="Proteomes" id="UP000007635">
    <property type="component" value="Chromosome XII"/>
</dbReference>
<dbReference type="GeneTree" id="ENSGT01030000234841"/>
<evidence type="ECO:0000313" key="3">
    <source>
        <dbReference type="Proteomes" id="UP000007635"/>
    </source>
</evidence>
<organism evidence="2 3">
    <name type="scientific">Gasterosteus aculeatus aculeatus</name>
    <name type="common">three-spined stickleback</name>
    <dbReference type="NCBI Taxonomy" id="481459"/>
    <lineage>
        <taxon>Eukaryota</taxon>
        <taxon>Metazoa</taxon>
        <taxon>Chordata</taxon>
        <taxon>Craniata</taxon>
        <taxon>Vertebrata</taxon>
        <taxon>Euteleostomi</taxon>
        <taxon>Actinopterygii</taxon>
        <taxon>Neopterygii</taxon>
        <taxon>Teleostei</taxon>
        <taxon>Neoteleostei</taxon>
        <taxon>Acanthomorphata</taxon>
        <taxon>Eupercaria</taxon>
        <taxon>Perciformes</taxon>
        <taxon>Cottioidei</taxon>
        <taxon>Gasterosteales</taxon>
        <taxon>Gasterosteidae</taxon>
        <taxon>Gasterosteus</taxon>
    </lineage>
</organism>
<keyword evidence="3" id="KW-1185">Reference proteome</keyword>